<gene>
    <name evidence="7" type="ORF">DNFV4_01821</name>
</gene>
<proteinExistence type="inferred from homology"/>
<evidence type="ECO:0000256" key="3">
    <source>
        <dbReference type="ARBA" id="ARBA00022692"/>
    </source>
</evidence>
<feature type="transmembrane region" description="Helical" evidence="6">
    <location>
        <begin position="157"/>
        <end position="175"/>
    </location>
</feature>
<dbReference type="AlphaFoldDB" id="A0AA86MYI1"/>
<dbReference type="Pfam" id="PF01184">
    <property type="entry name" value="Gpr1_Fun34_YaaH"/>
    <property type="match status" value="1"/>
</dbReference>
<evidence type="ECO:0000313" key="8">
    <source>
        <dbReference type="Proteomes" id="UP001179121"/>
    </source>
</evidence>
<dbReference type="RefSeq" id="WP_289268316.1">
    <property type="nucleotide sequence ID" value="NZ_OX365700.1"/>
</dbReference>
<dbReference type="GO" id="GO:0016020">
    <property type="term" value="C:membrane"/>
    <property type="evidence" value="ECO:0007669"/>
    <property type="project" value="UniProtKB-SubCell"/>
</dbReference>
<keyword evidence="4 6" id="KW-1133">Transmembrane helix</keyword>
<dbReference type="NCBIfam" id="NF038013">
    <property type="entry name" value="AceTr_1"/>
    <property type="match status" value="1"/>
</dbReference>
<keyword evidence="8" id="KW-1185">Reference proteome</keyword>
<feature type="transmembrane region" description="Helical" evidence="6">
    <location>
        <begin position="73"/>
        <end position="91"/>
    </location>
</feature>
<protein>
    <submittedName>
        <fullName evidence="7">Acetate uptake transporter</fullName>
    </submittedName>
</protein>
<feature type="transmembrane region" description="Helical" evidence="6">
    <location>
        <begin position="12"/>
        <end position="36"/>
    </location>
</feature>
<dbReference type="KEGG" id="nti:DNFV4_01821"/>
<dbReference type="Proteomes" id="UP001179121">
    <property type="component" value="Chromosome"/>
</dbReference>
<dbReference type="PANTHER" id="PTHR30178:SF3">
    <property type="entry name" value="SUCCINATE-ACETATE_PROTON SYMPORTER SATP"/>
    <property type="match status" value="1"/>
</dbReference>
<dbReference type="PANTHER" id="PTHR30178">
    <property type="entry name" value="INNER MEMBRANE PROTEIN YAAH"/>
    <property type="match status" value="1"/>
</dbReference>
<accession>A0AA86MYI1</accession>
<organism evidence="7 8">
    <name type="scientific">Nitrospira tepida</name>
    <dbReference type="NCBI Taxonomy" id="2973512"/>
    <lineage>
        <taxon>Bacteria</taxon>
        <taxon>Pseudomonadati</taxon>
        <taxon>Nitrospirota</taxon>
        <taxon>Nitrospiria</taxon>
        <taxon>Nitrospirales</taxon>
        <taxon>Nitrospiraceae</taxon>
        <taxon>Nitrospira</taxon>
    </lineage>
</organism>
<reference evidence="7" key="1">
    <citation type="submission" date="2022-10" db="EMBL/GenBank/DDBJ databases">
        <authorList>
            <person name="Koch H."/>
        </authorList>
    </citation>
    <scope>NUCLEOTIDE SEQUENCE</scope>
    <source>
        <strain evidence="7">DNF</strain>
    </source>
</reference>
<evidence type="ECO:0000256" key="5">
    <source>
        <dbReference type="ARBA" id="ARBA00023136"/>
    </source>
</evidence>
<keyword evidence="5 6" id="KW-0472">Membrane</keyword>
<evidence type="ECO:0000256" key="1">
    <source>
        <dbReference type="ARBA" id="ARBA00004141"/>
    </source>
</evidence>
<feature type="transmembrane region" description="Helical" evidence="6">
    <location>
        <begin position="103"/>
        <end position="121"/>
    </location>
</feature>
<dbReference type="InterPro" id="IPR047623">
    <property type="entry name" value="SatP"/>
</dbReference>
<evidence type="ECO:0000256" key="4">
    <source>
        <dbReference type="ARBA" id="ARBA00022989"/>
    </source>
</evidence>
<evidence type="ECO:0000256" key="2">
    <source>
        <dbReference type="ARBA" id="ARBA00005587"/>
    </source>
</evidence>
<feature type="transmembrane region" description="Helical" evidence="6">
    <location>
        <begin position="42"/>
        <end position="61"/>
    </location>
</feature>
<name>A0AA86MYI1_9BACT</name>
<evidence type="ECO:0000313" key="7">
    <source>
        <dbReference type="EMBL" id="CAI4031396.1"/>
    </source>
</evidence>
<evidence type="ECO:0000256" key="6">
    <source>
        <dbReference type="SAM" id="Phobius"/>
    </source>
</evidence>
<dbReference type="EMBL" id="OX365700">
    <property type="protein sequence ID" value="CAI4031396.1"/>
    <property type="molecule type" value="Genomic_DNA"/>
</dbReference>
<dbReference type="InterPro" id="IPR000791">
    <property type="entry name" value="Gpr1/Fun34/SatP-like"/>
</dbReference>
<sequence length="206" mass="21979">MTKNEQATRQIDVLAIGLFGLAVAALTLGVAQLGGIPDRDQIGTLVIALAFGGIVQILAGITDIRYHEQLGGTALTMYGFFWTTICTAKLVGESTSFHFDQVLYAPINMVYAVFSVVMVYLTAYRNVTLSLLHAIIAATFVVTSLERLDMISETLPGVGHVLVGFLAFYYAVASLTQAFTGEPLLPLGPPLLSKPVDLEVNPASAV</sequence>
<comment type="subcellular location">
    <subcellularLocation>
        <location evidence="1">Membrane</location>
        <topology evidence="1">Multi-pass membrane protein</topology>
    </subcellularLocation>
</comment>
<keyword evidence="3 6" id="KW-0812">Transmembrane</keyword>
<comment type="similarity">
    <text evidence="2">Belongs to the acetate uptake transporter (AceTr) (TC 2.A.96) family.</text>
</comment>